<gene>
    <name evidence="1" type="ORF">J3A84_09515</name>
</gene>
<protein>
    <submittedName>
        <fullName evidence="1">Topoisomerase IV</fullName>
    </submittedName>
</protein>
<reference evidence="1" key="1">
    <citation type="submission" date="2021-03" db="EMBL/GenBank/DDBJ databases">
        <title>Proteiniclasticum marinus sp. nov., isolated from tidal flat sediment.</title>
        <authorList>
            <person name="Namirimu T."/>
            <person name="Yang J.-A."/>
            <person name="Yang S.-H."/>
            <person name="Kim Y.-J."/>
            <person name="Kwon K.K."/>
        </authorList>
    </citation>
    <scope>NUCLEOTIDE SEQUENCE</scope>
    <source>
        <strain evidence="1">SCR006</strain>
    </source>
</reference>
<dbReference type="EMBL" id="JAFNJU010000006">
    <property type="protein sequence ID" value="MBO1265265.1"/>
    <property type="molecule type" value="Genomic_DNA"/>
</dbReference>
<evidence type="ECO:0000313" key="2">
    <source>
        <dbReference type="Proteomes" id="UP000664218"/>
    </source>
</evidence>
<dbReference type="RefSeq" id="WP_207599783.1">
    <property type="nucleotide sequence ID" value="NZ_JAFNJU010000006.1"/>
</dbReference>
<proteinExistence type="predicted"/>
<dbReference type="Proteomes" id="UP000664218">
    <property type="component" value="Unassembled WGS sequence"/>
</dbReference>
<keyword evidence="2" id="KW-1185">Reference proteome</keyword>
<name>A0A939HCY2_9CLOT</name>
<sequence length="422" mass="47967">MEYFLIGIITILIAALIFVVQKKRTETTSSKNEGDNETGLVEIDLLEEDLFQRSNIVKVEQLPLTQFIDDKALFEIKDKKVVARISETIPTAADKIAKTMNNMALDKVELYRAVIPSGATLVDSKQMKGAARGFYRGKNSIKGHANFVKTNPQKISKVSTMANGVANIMSVGSLVVGQYYMTEISSKLESISNSISQISDFQNREFKSRILSLIARVEKISNYSMEILENDELRILKLQTLDDLEGEGTQLLQQVNLTISELINKNHKLDYKTYQVKVDEFSILAEYQRILINLLEEICKLTYLLGKGEISNEISYSIYNTYLNQSNQTMKMLEVWHEEQVGQLGIEIDKNRVMKKGFFATALGVVKEDLKYKELANGLLDKINGQRSENRLVVNSAKNLYDEDVQIIIKDGKYYYLRESTE</sequence>
<accession>A0A939HCY2</accession>
<organism evidence="1 2">
    <name type="scientific">Proteiniclasticum aestuarii</name>
    <dbReference type="NCBI Taxonomy" id="2817862"/>
    <lineage>
        <taxon>Bacteria</taxon>
        <taxon>Bacillati</taxon>
        <taxon>Bacillota</taxon>
        <taxon>Clostridia</taxon>
        <taxon>Eubacteriales</taxon>
        <taxon>Clostridiaceae</taxon>
        <taxon>Proteiniclasticum</taxon>
    </lineage>
</organism>
<evidence type="ECO:0000313" key="1">
    <source>
        <dbReference type="EMBL" id="MBO1265265.1"/>
    </source>
</evidence>
<comment type="caution">
    <text evidence="1">The sequence shown here is derived from an EMBL/GenBank/DDBJ whole genome shotgun (WGS) entry which is preliminary data.</text>
</comment>
<dbReference type="AlphaFoldDB" id="A0A939HCY2"/>